<evidence type="ECO:0000313" key="3">
    <source>
        <dbReference type="Proteomes" id="UP000439983"/>
    </source>
</evidence>
<dbReference type="Proteomes" id="UP000439983">
    <property type="component" value="Unassembled WGS sequence"/>
</dbReference>
<gene>
    <name evidence="2" type="ORF">GHK62_08555</name>
</gene>
<sequence length="67" mass="7206">MKTLATHINVIAFLALFVAYASGAQGDRPNGVRRALQTYGGQLSAEIYPIAGLLLTDTRRCARGPCR</sequence>
<dbReference type="EMBL" id="WITC01000036">
    <property type="protein sequence ID" value="MQX14804.1"/>
    <property type="molecule type" value="Genomic_DNA"/>
</dbReference>
<proteinExistence type="predicted"/>
<evidence type="ECO:0000256" key="1">
    <source>
        <dbReference type="SAM" id="SignalP"/>
    </source>
</evidence>
<keyword evidence="3" id="KW-1185">Reference proteome</keyword>
<organism evidence="2 3">
    <name type="scientific">Sinorhizobium terangae</name>
    <dbReference type="NCBI Taxonomy" id="110322"/>
    <lineage>
        <taxon>Bacteria</taxon>
        <taxon>Pseudomonadati</taxon>
        <taxon>Pseudomonadota</taxon>
        <taxon>Alphaproteobacteria</taxon>
        <taxon>Hyphomicrobiales</taxon>
        <taxon>Rhizobiaceae</taxon>
        <taxon>Sinorhizobium/Ensifer group</taxon>
        <taxon>Sinorhizobium</taxon>
    </lineage>
</organism>
<comment type="caution">
    <text evidence="2">The sequence shown here is derived from an EMBL/GenBank/DDBJ whole genome shotgun (WGS) entry which is preliminary data.</text>
</comment>
<name>A0A6N7LDL9_SINTE</name>
<feature type="signal peptide" evidence="1">
    <location>
        <begin position="1"/>
        <end position="21"/>
    </location>
</feature>
<accession>A0A6N7LDL9</accession>
<dbReference type="OrthoDB" id="8378389at2"/>
<keyword evidence="1" id="KW-0732">Signal</keyword>
<protein>
    <submittedName>
        <fullName evidence="2">Uncharacterized protein</fullName>
    </submittedName>
</protein>
<feature type="chain" id="PRO_5026872761" evidence="1">
    <location>
        <begin position="22"/>
        <end position="67"/>
    </location>
</feature>
<evidence type="ECO:0000313" key="2">
    <source>
        <dbReference type="EMBL" id="MQX14804.1"/>
    </source>
</evidence>
<dbReference type="AlphaFoldDB" id="A0A6N7LDL9"/>
<reference evidence="2 3" key="1">
    <citation type="journal article" date="2013" name="Genome Biol.">
        <title>Comparative genomics of the core and accessory genomes of 48 Sinorhizobium strains comprising five genospecies.</title>
        <authorList>
            <person name="Sugawara M."/>
            <person name="Epstein B."/>
            <person name="Badgley B.D."/>
            <person name="Unno T."/>
            <person name="Xu L."/>
            <person name="Reese J."/>
            <person name="Gyaneshwar P."/>
            <person name="Denny R."/>
            <person name="Mudge J."/>
            <person name="Bharti A.K."/>
            <person name="Farmer A.D."/>
            <person name="May G.D."/>
            <person name="Woodward J.E."/>
            <person name="Medigue C."/>
            <person name="Vallenet D."/>
            <person name="Lajus A."/>
            <person name="Rouy Z."/>
            <person name="Martinez-Vaz B."/>
            <person name="Tiffin P."/>
            <person name="Young N.D."/>
            <person name="Sadowsky M.J."/>
        </authorList>
    </citation>
    <scope>NUCLEOTIDE SEQUENCE [LARGE SCALE GENOMIC DNA]</scope>
    <source>
        <strain evidence="2 3">USDA4894</strain>
    </source>
</reference>
<dbReference type="RefSeq" id="WP_153438099.1">
    <property type="nucleotide sequence ID" value="NZ_JACIGA010000001.1"/>
</dbReference>